<name>A0A0E9SDC5_ANGAN</name>
<dbReference type="EMBL" id="GBXM01069306">
    <property type="protein sequence ID" value="JAH39271.1"/>
    <property type="molecule type" value="Transcribed_RNA"/>
</dbReference>
<evidence type="ECO:0000313" key="1">
    <source>
        <dbReference type="EMBL" id="JAH39271.1"/>
    </source>
</evidence>
<proteinExistence type="predicted"/>
<reference evidence="1" key="1">
    <citation type="submission" date="2014-11" db="EMBL/GenBank/DDBJ databases">
        <authorList>
            <person name="Amaro Gonzalez C."/>
        </authorList>
    </citation>
    <scope>NUCLEOTIDE SEQUENCE</scope>
</reference>
<protein>
    <submittedName>
        <fullName evidence="1">Uncharacterized protein</fullName>
    </submittedName>
</protein>
<reference evidence="1" key="2">
    <citation type="journal article" date="2015" name="Fish Shellfish Immunol.">
        <title>Early steps in the European eel (Anguilla anguilla)-Vibrio vulnificus interaction in the gills: Role of the RtxA13 toxin.</title>
        <authorList>
            <person name="Callol A."/>
            <person name="Pajuelo D."/>
            <person name="Ebbesson L."/>
            <person name="Teles M."/>
            <person name="MacKenzie S."/>
            <person name="Amaro C."/>
        </authorList>
    </citation>
    <scope>NUCLEOTIDE SEQUENCE</scope>
</reference>
<accession>A0A0E9SDC5</accession>
<dbReference type="AlphaFoldDB" id="A0A0E9SDC5"/>
<sequence length="42" mass="5041">MMPSTIWCKYQQIYINTSYRVYHSNIFQTSVPSRDIEKKGIL</sequence>
<organism evidence="1">
    <name type="scientific">Anguilla anguilla</name>
    <name type="common">European freshwater eel</name>
    <name type="synonym">Muraena anguilla</name>
    <dbReference type="NCBI Taxonomy" id="7936"/>
    <lineage>
        <taxon>Eukaryota</taxon>
        <taxon>Metazoa</taxon>
        <taxon>Chordata</taxon>
        <taxon>Craniata</taxon>
        <taxon>Vertebrata</taxon>
        <taxon>Euteleostomi</taxon>
        <taxon>Actinopterygii</taxon>
        <taxon>Neopterygii</taxon>
        <taxon>Teleostei</taxon>
        <taxon>Anguilliformes</taxon>
        <taxon>Anguillidae</taxon>
        <taxon>Anguilla</taxon>
    </lineage>
</organism>